<dbReference type="RefSeq" id="WP_183338084.1">
    <property type="nucleotide sequence ID" value="NZ_JACHNU010000001.1"/>
</dbReference>
<feature type="transmembrane region" description="Helical" evidence="2">
    <location>
        <begin position="93"/>
        <end position="113"/>
    </location>
</feature>
<proteinExistence type="predicted"/>
<organism evidence="3 4">
    <name type="scientific">Conexibacter arvalis</name>
    <dbReference type="NCBI Taxonomy" id="912552"/>
    <lineage>
        <taxon>Bacteria</taxon>
        <taxon>Bacillati</taxon>
        <taxon>Actinomycetota</taxon>
        <taxon>Thermoleophilia</taxon>
        <taxon>Solirubrobacterales</taxon>
        <taxon>Conexibacteraceae</taxon>
        <taxon>Conexibacter</taxon>
    </lineage>
</organism>
<keyword evidence="2" id="KW-1133">Transmembrane helix</keyword>
<feature type="compositionally biased region" description="Low complexity" evidence="1">
    <location>
        <begin position="190"/>
        <end position="199"/>
    </location>
</feature>
<feature type="transmembrane region" description="Helical" evidence="2">
    <location>
        <begin position="285"/>
        <end position="307"/>
    </location>
</feature>
<keyword evidence="2" id="KW-0812">Transmembrane</keyword>
<evidence type="ECO:0000313" key="3">
    <source>
        <dbReference type="EMBL" id="MBB4660612.1"/>
    </source>
</evidence>
<sequence length="310" mass="31743">MNRAKTVKRRVRSADPSLTPEANRLLTDELREVVGAEEVEVPAAAADGRGEAHGGHGRLLTAILANRVLFSISFAALVTVGVILSLITGTWWALVVACAVHATGTLLIAGFAIHMTTEVEHVDPTTAARLEDEGVGDPDRVLTELTEQFAGAERAHGAADVVSTGSNDNRADPDASPAQAEREQRTAMTPSAHGSSPAGSGSVIGLMPVAVVAGLLVVTLIAAIAEGGLVWAVPAIVWAAATVWLVLVLRVDGPAEERAADAGEPLEGGPDRAHGDTATAARARLLPVVAVAVVGVAGFCVLVALAMTTL</sequence>
<gene>
    <name evidence="3" type="ORF">BDZ31_000185</name>
</gene>
<feature type="region of interest" description="Disordered" evidence="1">
    <location>
        <begin position="154"/>
        <end position="199"/>
    </location>
</feature>
<accession>A0A840I7X0</accession>
<feature type="transmembrane region" description="Helical" evidence="2">
    <location>
        <begin position="231"/>
        <end position="249"/>
    </location>
</feature>
<dbReference type="AlphaFoldDB" id="A0A840I7X0"/>
<dbReference type="Proteomes" id="UP000585272">
    <property type="component" value="Unassembled WGS sequence"/>
</dbReference>
<reference evidence="3 4" key="1">
    <citation type="submission" date="2020-08" db="EMBL/GenBank/DDBJ databases">
        <title>Genomic Encyclopedia of Archaeal and Bacterial Type Strains, Phase II (KMG-II): from individual species to whole genera.</title>
        <authorList>
            <person name="Goeker M."/>
        </authorList>
    </citation>
    <scope>NUCLEOTIDE SEQUENCE [LARGE SCALE GENOMIC DNA]</scope>
    <source>
        <strain evidence="3 4">DSM 23288</strain>
    </source>
</reference>
<feature type="transmembrane region" description="Helical" evidence="2">
    <location>
        <begin position="203"/>
        <end position="225"/>
    </location>
</feature>
<keyword evidence="2" id="KW-0472">Membrane</keyword>
<evidence type="ECO:0000256" key="1">
    <source>
        <dbReference type="SAM" id="MobiDB-lite"/>
    </source>
</evidence>
<evidence type="ECO:0000313" key="4">
    <source>
        <dbReference type="Proteomes" id="UP000585272"/>
    </source>
</evidence>
<protein>
    <submittedName>
        <fullName evidence="3">Uncharacterized protein</fullName>
    </submittedName>
</protein>
<comment type="caution">
    <text evidence="3">The sequence shown here is derived from an EMBL/GenBank/DDBJ whole genome shotgun (WGS) entry which is preliminary data.</text>
</comment>
<dbReference type="EMBL" id="JACHNU010000001">
    <property type="protein sequence ID" value="MBB4660612.1"/>
    <property type="molecule type" value="Genomic_DNA"/>
</dbReference>
<name>A0A840I7X0_9ACTN</name>
<evidence type="ECO:0000256" key="2">
    <source>
        <dbReference type="SAM" id="Phobius"/>
    </source>
</evidence>
<feature type="transmembrane region" description="Helical" evidence="2">
    <location>
        <begin position="68"/>
        <end position="87"/>
    </location>
</feature>
<keyword evidence="4" id="KW-1185">Reference proteome</keyword>